<dbReference type="PRINTS" id="PR00722">
    <property type="entry name" value="CHYMOTRYPSIN"/>
</dbReference>
<organism evidence="5 6">
    <name type="scientific">Strigamia maritima</name>
    <name type="common">European centipede</name>
    <name type="synonym">Geophilus maritimus</name>
    <dbReference type="NCBI Taxonomy" id="126957"/>
    <lineage>
        <taxon>Eukaryota</taxon>
        <taxon>Metazoa</taxon>
        <taxon>Ecdysozoa</taxon>
        <taxon>Arthropoda</taxon>
        <taxon>Myriapoda</taxon>
        <taxon>Chilopoda</taxon>
        <taxon>Pleurostigmophora</taxon>
        <taxon>Geophilomorpha</taxon>
        <taxon>Linotaeniidae</taxon>
        <taxon>Strigamia</taxon>
    </lineage>
</organism>
<accession>T1IU53</accession>
<feature type="signal peptide" evidence="3">
    <location>
        <begin position="1"/>
        <end position="18"/>
    </location>
</feature>
<dbReference type="eggNOG" id="KOG3627">
    <property type="taxonomic scope" value="Eukaryota"/>
</dbReference>
<sequence>MDSLGLFVLIVSIGLNMSQRDNNGSLRCDCMEYWDCILKGGVPEGYCNPSETKVAILNRSSNVYICGGSLLDEFWVLTAAHCVDKYEKNPNLLKIRLGEYDVEIESKGLPYEEFAVKKVMLHPQFYNITLSNDIALMKLETKARKRPHINIVCLPEQQTQNRNFDNTQKCVVTGWDSSHSVVLKEVVVPVWSSEQCEVSLRNQLGPDFQLSNTLMCAGGDGKDSCDGDGGGPLVCAVNGLWHQIGIVSFGIGCGRRNTPGVYTYVPAYSDWIKSVIKPVFSIEQYEVKKLRCEEGNGSGYGDKLLAKIQKPIGFRGYPYFADDRQIRPATDAACQIRPDPKDTTGLMYRLLITDFQKCGVGKRNGFTTVRIWFPTLPGLVLMSDQEVLLICRPPQSTVTENRAAGIAGNIPLQGRISGTVEESASRPEYGVSVYREAEANSRSGNFEMPVDQAVPIGTKLQLRATVNTESMWKYAKLIEVTVSTDPNNAYQAGFIFLVQKGCRNSDYQTVVPNQPYKISDSDGNIGLEFEAFLLESMSPTDVLWIHTKIKACVKSNDCAPLMACMAIVAAYVGKPY</sequence>
<dbReference type="Proteomes" id="UP000014500">
    <property type="component" value="Unassembled WGS sequence"/>
</dbReference>
<protein>
    <recommendedName>
        <fullName evidence="4">Peptidase S1 domain-containing protein</fullName>
    </recommendedName>
</protein>
<dbReference type="PANTHER" id="PTHR39959">
    <property type="entry name" value="RE44287P-RELATED"/>
    <property type="match status" value="1"/>
</dbReference>
<dbReference type="AlphaFoldDB" id="T1IU53"/>
<keyword evidence="6" id="KW-1185">Reference proteome</keyword>
<reference evidence="5" key="2">
    <citation type="submission" date="2015-02" db="UniProtKB">
        <authorList>
            <consortium name="EnsemblMetazoa"/>
        </authorList>
    </citation>
    <scope>IDENTIFICATION</scope>
</reference>
<dbReference type="InterPro" id="IPR001254">
    <property type="entry name" value="Trypsin_dom"/>
</dbReference>
<dbReference type="InterPro" id="IPR018114">
    <property type="entry name" value="TRYPSIN_HIS"/>
</dbReference>
<evidence type="ECO:0000256" key="3">
    <source>
        <dbReference type="SAM" id="SignalP"/>
    </source>
</evidence>
<dbReference type="Pfam" id="PF00089">
    <property type="entry name" value="Trypsin"/>
    <property type="match status" value="1"/>
</dbReference>
<feature type="domain" description="Peptidase S1" evidence="4">
    <location>
        <begin position="38"/>
        <end position="277"/>
    </location>
</feature>
<feature type="chain" id="PRO_5004590045" description="Peptidase S1 domain-containing protein" evidence="3">
    <location>
        <begin position="19"/>
        <end position="576"/>
    </location>
</feature>
<keyword evidence="1" id="KW-1015">Disulfide bond</keyword>
<evidence type="ECO:0000259" key="4">
    <source>
        <dbReference type="PROSITE" id="PS50240"/>
    </source>
</evidence>
<dbReference type="EnsemblMetazoa" id="SMAR004671-RA">
    <property type="protein sequence ID" value="SMAR004671-PA"/>
    <property type="gene ID" value="SMAR004671"/>
</dbReference>
<dbReference type="EMBL" id="JH431520">
    <property type="status" value="NOT_ANNOTATED_CDS"/>
    <property type="molecule type" value="Genomic_DNA"/>
</dbReference>
<dbReference type="CDD" id="cd00190">
    <property type="entry name" value="Tryp_SPc"/>
    <property type="match status" value="1"/>
</dbReference>
<dbReference type="HOGENOM" id="CLU_473554_0_0_1"/>
<dbReference type="SMART" id="SM00020">
    <property type="entry name" value="Tryp_SPc"/>
    <property type="match status" value="1"/>
</dbReference>
<dbReference type="STRING" id="126957.T1IU53"/>
<evidence type="ECO:0000256" key="2">
    <source>
        <dbReference type="ARBA" id="ARBA00024195"/>
    </source>
</evidence>
<dbReference type="SUPFAM" id="SSF50494">
    <property type="entry name" value="Trypsin-like serine proteases"/>
    <property type="match status" value="1"/>
</dbReference>
<dbReference type="GO" id="GO:0004252">
    <property type="term" value="F:serine-type endopeptidase activity"/>
    <property type="evidence" value="ECO:0007669"/>
    <property type="project" value="InterPro"/>
</dbReference>
<dbReference type="FunFam" id="2.40.10.10:FF:000068">
    <property type="entry name" value="transmembrane protease serine 2"/>
    <property type="match status" value="1"/>
</dbReference>
<evidence type="ECO:0000256" key="1">
    <source>
        <dbReference type="ARBA" id="ARBA00023157"/>
    </source>
</evidence>
<reference evidence="6" key="1">
    <citation type="submission" date="2011-05" db="EMBL/GenBank/DDBJ databases">
        <authorList>
            <person name="Richards S.R."/>
            <person name="Qu J."/>
            <person name="Jiang H."/>
            <person name="Jhangiani S.N."/>
            <person name="Agravi P."/>
            <person name="Goodspeed R."/>
            <person name="Gross S."/>
            <person name="Mandapat C."/>
            <person name="Jackson L."/>
            <person name="Mathew T."/>
            <person name="Pu L."/>
            <person name="Thornton R."/>
            <person name="Saada N."/>
            <person name="Wilczek-Boney K.B."/>
            <person name="Lee S."/>
            <person name="Kovar C."/>
            <person name="Wu Y."/>
            <person name="Scherer S.E."/>
            <person name="Worley K.C."/>
            <person name="Muzny D.M."/>
            <person name="Gibbs R."/>
        </authorList>
    </citation>
    <scope>NUCLEOTIDE SEQUENCE</scope>
    <source>
        <strain evidence="6">Brora</strain>
    </source>
</reference>
<dbReference type="InterPro" id="IPR001314">
    <property type="entry name" value="Peptidase_S1A"/>
</dbReference>
<proteinExistence type="inferred from homology"/>
<dbReference type="GO" id="GO:0006508">
    <property type="term" value="P:proteolysis"/>
    <property type="evidence" value="ECO:0007669"/>
    <property type="project" value="InterPro"/>
</dbReference>
<dbReference type="Gene3D" id="2.40.10.10">
    <property type="entry name" value="Trypsin-like serine proteases"/>
    <property type="match status" value="2"/>
</dbReference>
<dbReference type="FunFam" id="2.40.10.10:FF:000002">
    <property type="entry name" value="Transmembrane protease serine"/>
    <property type="match status" value="1"/>
</dbReference>
<evidence type="ECO:0000313" key="6">
    <source>
        <dbReference type="Proteomes" id="UP000014500"/>
    </source>
</evidence>
<name>T1IU53_STRMM</name>
<dbReference type="PhylomeDB" id="T1IU53"/>
<dbReference type="PANTHER" id="PTHR39959:SF1">
    <property type="entry name" value="ZP DOMAIN-CONTAINING PROTEIN"/>
    <property type="match status" value="1"/>
</dbReference>
<dbReference type="InterPro" id="IPR009003">
    <property type="entry name" value="Peptidase_S1_PA"/>
</dbReference>
<dbReference type="PROSITE" id="PS50240">
    <property type="entry name" value="TRYPSIN_DOM"/>
    <property type="match status" value="1"/>
</dbReference>
<keyword evidence="3" id="KW-0732">Signal</keyword>
<evidence type="ECO:0000313" key="5">
    <source>
        <dbReference type="EnsemblMetazoa" id="SMAR004671-PA"/>
    </source>
</evidence>
<dbReference type="InterPro" id="IPR043504">
    <property type="entry name" value="Peptidase_S1_PA_chymotrypsin"/>
</dbReference>
<comment type="similarity">
    <text evidence="2">Belongs to the peptidase S1 family. CLIP subfamily.</text>
</comment>
<dbReference type="PROSITE" id="PS00134">
    <property type="entry name" value="TRYPSIN_HIS"/>
    <property type="match status" value="1"/>
</dbReference>